<comment type="caution">
    <text evidence="1">The sequence shown here is derived from an EMBL/GenBank/DDBJ whole genome shotgun (WGS) entry which is preliminary data.</text>
</comment>
<dbReference type="Proteomes" id="UP001249851">
    <property type="component" value="Unassembled WGS sequence"/>
</dbReference>
<reference evidence="1" key="1">
    <citation type="journal article" date="2023" name="G3 (Bethesda)">
        <title>Whole genome assembly and annotation of the endangered Caribbean coral Acropora cervicornis.</title>
        <authorList>
            <person name="Selwyn J.D."/>
            <person name="Vollmer S.V."/>
        </authorList>
    </citation>
    <scope>NUCLEOTIDE SEQUENCE</scope>
    <source>
        <strain evidence="1">K2</strain>
    </source>
</reference>
<proteinExistence type="predicted"/>
<keyword evidence="2" id="KW-1185">Reference proteome</keyword>
<dbReference type="EMBL" id="JARQWQ010000191">
    <property type="protein sequence ID" value="KAK2547323.1"/>
    <property type="molecule type" value="Genomic_DNA"/>
</dbReference>
<evidence type="ECO:0000313" key="2">
    <source>
        <dbReference type="Proteomes" id="UP001249851"/>
    </source>
</evidence>
<dbReference type="AlphaFoldDB" id="A0AAD9URN0"/>
<evidence type="ECO:0000313" key="1">
    <source>
        <dbReference type="EMBL" id="KAK2547323.1"/>
    </source>
</evidence>
<name>A0AAD9URN0_ACRCE</name>
<accession>A0AAD9URN0</accession>
<reference evidence="1" key="2">
    <citation type="journal article" date="2023" name="Science">
        <title>Genomic signatures of disease resistance in endangered staghorn corals.</title>
        <authorList>
            <person name="Vollmer S.V."/>
            <person name="Selwyn J.D."/>
            <person name="Despard B.A."/>
            <person name="Roesel C.L."/>
        </authorList>
    </citation>
    <scope>NUCLEOTIDE SEQUENCE</scope>
    <source>
        <strain evidence="1">K2</strain>
    </source>
</reference>
<gene>
    <name evidence="1" type="ORF">P5673_032772</name>
</gene>
<organism evidence="1 2">
    <name type="scientific">Acropora cervicornis</name>
    <name type="common">Staghorn coral</name>
    <dbReference type="NCBI Taxonomy" id="6130"/>
    <lineage>
        <taxon>Eukaryota</taxon>
        <taxon>Metazoa</taxon>
        <taxon>Cnidaria</taxon>
        <taxon>Anthozoa</taxon>
        <taxon>Hexacorallia</taxon>
        <taxon>Scleractinia</taxon>
        <taxon>Astrocoeniina</taxon>
        <taxon>Acroporidae</taxon>
        <taxon>Acropora</taxon>
    </lineage>
</organism>
<protein>
    <submittedName>
        <fullName evidence="1">Uncharacterized protein</fullName>
    </submittedName>
</protein>
<sequence length="109" mass="12291">MFNSYHVGEVILVRKKYDLAACVSITLLASEGQIKPSDMSDSQPTRHGPDTTVNCCGCIISVRKASFKALKSRRQGQRKKLNFCISKTQVDKDEEVRFYGRCQPKLECC</sequence>